<dbReference type="Proteomes" id="UP000321424">
    <property type="component" value="Unassembled WGS sequence"/>
</dbReference>
<comment type="caution">
    <text evidence="2">The sequence shown here is derived from an EMBL/GenBank/DDBJ whole genome shotgun (WGS) entry which is preliminary data.</text>
</comment>
<dbReference type="RefSeq" id="WP_147133094.1">
    <property type="nucleotide sequence ID" value="NZ_BJXA01000024.1"/>
</dbReference>
<proteinExistence type="predicted"/>
<feature type="region of interest" description="Disordered" evidence="1">
    <location>
        <begin position="401"/>
        <end position="420"/>
    </location>
</feature>
<dbReference type="EMBL" id="BJXA01000024">
    <property type="protein sequence ID" value="GEM39423.1"/>
    <property type="molecule type" value="Genomic_DNA"/>
</dbReference>
<dbReference type="OrthoDB" id="4763534at2"/>
<dbReference type="AlphaFoldDB" id="A0A511MFF8"/>
<evidence type="ECO:0000313" key="2">
    <source>
        <dbReference type="EMBL" id="GEM39423.1"/>
    </source>
</evidence>
<organism evidence="2 3">
    <name type="scientific">Nocardia ninae NBRC 108245</name>
    <dbReference type="NCBI Taxonomy" id="1210091"/>
    <lineage>
        <taxon>Bacteria</taxon>
        <taxon>Bacillati</taxon>
        <taxon>Actinomycetota</taxon>
        <taxon>Actinomycetes</taxon>
        <taxon>Mycobacteriales</taxon>
        <taxon>Nocardiaceae</taxon>
        <taxon>Nocardia</taxon>
    </lineage>
</organism>
<keyword evidence="3" id="KW-1185">Reference proteome</keyword>
<protein>
    <submittedName>
        <fullName evidence="2">Uncharacterized protein</fullName>
    </submittedName>
</protein>
<sequence>MAETFAANPSEIAGLSNLVSSIAGDALLVSSFVAKEGRAAEWLHGPIIDTLVTPINDAADWMSRRHAVLANTTLGTSIELNKAAWMYHSQDQKTYAELNAHTESIIAAGDSTEEIGVTAQYTGAATYSKPESFKLEAPAANKEELAGLIAEVFPVLGHVNESIKSITRAAGTEYDPLVSCLEPIPGNWSEIRRLGEVYKAAGNGLEACGKNLEAGVKRIDGSTNSKPNWDGAASVAFSDWATKQVAAMQWEGPVGRIVSDCAGAVSDEIRNGIKFILQKLWGMLNKYVDFDDIKGALKSVANILSAAVPGLGAARIAKLVVDIGYLIKAAIDVVFKIKELADAFKKLLDIIKDPVGQLKEKANQKLDEAIAPVTRRIDDATRKAALAKDIQQISQYGDTVNRPTESYDAGSGAAPWENAL</sequence>
<evidence type="ECO:0000313" key="3">
    <source>
        <dbReference type="Proteomes" id="UP000321424"/>
    </source>
</evidence>
<reference evidence="2 3" key="1">
    <citation type="submission" date="2019-07" db="EMBL/GenBank/DDBJ databases">
        <title>Whole genome shotgun sequence of Nocardia ninae NBRC 108245.</title>
        <authorList>
            <person name="Hosoyama A."/>
            <person name="Uohara A."/>
            <person name="Ohji S."/>
            <person name="Ichikawa N."/>
        </authorList>
    </citation>
    <scope>NUCLEOTIDE SEQUENCE [LARGE SCALE GENOMIC DNA]</scope>
    <source>
        <strain evidence="2 3">NBRC 108245</strain>
    </source>
</reference>
<name>A0A511MFF8_9NOCA</name>
<evidence type="ECO:0000256" key="1">
    <source>
        <dbReference type="SAM" id="MobiDB-lite"/>
    </source>
</evidence>
<gene>
    <name evidence="2" type="ORF">NN4_39420</name>
</gene>
<accession>A0A511MFF8</accession>